<proteinExistence type="inferred from homology"/>
<feature type="transmembrane region" description="Helical" evidence="6">
    <location>
        <begin position="117"/>
        <end position="139"/>
    </location>
</feature>
<feature type="transmembrane region" description="Helical" evidence="6">
    <location>
        <begin position="6"/>
        <end position="29"/>
    </location>
</feature>
<comment type="similarity">
    <text evidence="5">Belongs to the SAT4 family.</text>
</comment>
<evidence type="ECO:0000256" key="2">
    <source>
        <dbReference type="ARBA" id="ARBA00022692"/>
    </source>
</evidence>
<dbReference type="OrthoDB" id="444631at2759"/>
<dbReference type="PANTHER" id="PTHR33048:SF123">
    <property type="entry name" value="INTEGRAL MEMBRANE PROTEIN"/>
    <property type="match status" value="1"/>
</dbReference>
<protein>
    <recommendedName>
        <fullName evidence="7">Rhodopsin domain-containing protein</fullName>
    </recommendedName>
</protein>
<dbReference type="EMBL" id="ML994615">
    <property type="protein sequence ID" value="KAF2192643.1"/>
    <property type="molecule type" value="Genomic_DNA"/>
</dbReference>
<evidence type="ECO:0000256" key="6">
    <source>
        <dbReference type="SAM" id="Phobius"/>
    </source>
</evidence>
<evidence type="ECO:0000256" key="5">
    <source>
        <dbReference type="ARBA" id="ARBA00038359"/>
    </source>
</evidence>
<keyword evidence="3 6" id="KW-1133">Transmembrane helix</keyword>
<feature type="domain" description="Rhodopsin" evidence="7">
    <location>
        <begin position="25"/>
        <end position="260"/>
    </location>
</feature>
<keyword evidence="2 6" id="KW-0812">Transmembrane</keyword>
<evidence type="ECO:0000313" key="9">
    <source>
        <dbReference type="Proteomes" id="UP000800200"/>
    </source>
</evidence>
<dbReference type="AlphaFoldDB" id="A0A6A6ENM5"/>
<feature type="transmembrane region" description="Helical" evidence="6">
    <location>
        <begin position="198"/>
        <end position="221"/>
    </location>
</feature>
<organism evidence="8 9">
    <name type="scientific">Zopfia rhizophila CBS 207.26</name>
    <dbReference type="NCBI Taxonomy" id="1314779"/>
    <lineage>
        <taxon>Eukaryota</taxon>
        <taxon>Fungi</taxon>
        <taxon>Dikarya</taxon>
        <taxon>Ascomycota</taxon>
        <taxon>Pezizomycotina</taxon>
        <taxon>Dothideomycetes</taxon>
        <taxon>Dothideomycetes incertae sedis</taxon>
        <taxon>Zopfiaceae</taxon>
        <taxon>Zopfia</taxon>
    </lineage>
</organism>
<feature type="transmembrane region" description="Helical" evidence="6">
    <location>
        <begin position="83"/>
        <end position="105"/>
    </location>
</feature>
<feature type="transmembrane region" description="Helical" evidence="6">
    <location>
        <begin position="41"/>
        <end position="60"/>
    </location>
</feature>
<dbReference type="InterPro" id="IPR049326">
    <property type="entry name" value="Rhodopsin_dom_fungi"/>
</dbReference>
<dbReference type="Pfam" id="PF20684">
    <property type="entry name" value="Fung_rhodopsin"/>
    <property type="match status" value="1"/>
</dbReference>
<reference evidence="8" key="1">
    <citation type="journal article" date="2020" name="Stud. Mycol.">
        <title>101 Dothideomycetes genomes: a test case for predicting lifestyles and emergence of pathogens.</title>
        <authorList>
            <person name="Haridas S."/>
            <person name="Albert R."/>
            <person name="Binder M."/>
            <person name="Bloem J."/>
            <person name="Labutti K."/>
            <person name="Salamov A."/>
            <person name="Andreopoulos B."/>
            <person name="Baker S."/>
            <person name="Barry K."/>
            <person name="Bills G."/>
            <person name="Bluhm B."/>
            <person name="Cannon C."/>
            <person name="Castanera R."/>
            <person name="Culley D."/>
            <person name="Daum C."/>
            <person name="Ezra D."/>
            <person name="Gonzalez J."/>
            <person name="Henrissat B."/>
            <person name="Kuo A."/>
            <person name="Liang C."/>
            <person name="Lipzen A."/>
            <person name="Lutzoni F."/>
            <person name="Magnuson J."/>
            <person name="Mondo S."/>
            <person name="Nolan M."/>
            <person name="Ohm R."/>
            <person name="Pangilinan J."/>
            <person name="Park H.-J."/>
            <person name="Ramirez L."/>
            <person name="Alfaro M."/>
            <person name="Sun H."/>
            <person name="Tritt A."/>
            <person name="Yoshinaga Y."/>
            <person name="Zwiers L.-H."/>
            <person name="Turgeon B."/>
            <person name="Goodwin S."/>
            <person name="Spatafora J."/>
            <person name="Crous P."/>
            <person name="Grigoriev I."/>
        </authorList>
    </citation>
    <scope>NUCLEOTIDE SEQUENCE</scope>
    <source>
        <strain evidence="8">CBS 207.26</strain>
    </source>
</reference>
<name>A0A6A6ENM5_9PEZI</name>
<evidence type="ECO:0000313" key="8">
    <source>
        <dbReference type="EMBL" id="KAF2192643.1"/>
    </source>
</evidence>
<dbReference type="GO" id="GO:0016020">
    <property type="term" value="C:membrane"/>
    <property type="evidence" value="ECO:0007669"/>
    <property type="project" value="UniProtKB-SubCell"/>
</dbReference>
<dbReference type="PANTHER" id="PTHR33048">
    <property type="entry name" value="PTH11-LIKE INTEGRAL MEMBRANE PROTEIN (AFU_ORTHOLOGUE AFUA_5G11245)"/>
    <property type="match status" value="1"/>
</dbReference>
<accession>A0A6A6ENM5</accession>
<evidence type="ECO:0000259" key="7">
    <source>
        <dbReference type="Pfam" id="PF20684"/>
    </source>
</evidence>
<dbReference type="InterPro" id="IPR052337">
    <property type="entry name" value="SAT4-like"/>
</dbReference>
<keyword evidence="9" id="KW-1185">Reference proteome</keyword>
<gene>
    <name evidence="8" type="ORF">K469DRAFT_717214</name>
</gene>
<sequence length="377" mass="42751">MGEKQVLALVFCTFLLILCLVFIAARLYVRCFMLHNAGKDDLFCLLAGILNIVETAFMFLEVKYGAGQRMTQLTNEEIEKQRFAVYISMPPYYIGLMFIKMSIIYQYRRFFSEIIGTICYAILALVVSTTITWICLSAFQCTPARGFWIQSLHNNCLNLSTINYSFLAVNSATDIMLLILPMPTFFKLRLRKAEKRALIGIFGLGGFAALTSLLRIPYIVFMDQGGDPIYHGFGIIVWTRVEMSISIICACLPCLRAPLAKWFPAHWGSESASRESSDYPSGFFFRSRKRRRSGINRLDSRSGNAPSTFDLQEEYEMGIIQKGPIIPLAEPIFNHKDTFLRSSDDKAIEKEVTVTTTTQQINSTLGIERVAEIWSPN</sequence>
<evidence type="ECO:0000256" key="3">
    <source>
        <dbReference type="ARBA" id="ARBA00022989"/>
    </source>
</evidence>
<keyword evidence="4 6" id="KW-0472">Membrane</keyword>
<evidence type="ECO:0000256" key="4">
    <source>
        <dbReference type="ARBA" id="ARBA00023136"/>
    </source>
</evidence>
<evidence type="ECO:0000256" key="1">
    <source>
        <dbReference type="ARBA" id="ARBA00004141"/>
    </source>
</evidence>
<dbReference type="Proteomes" id="UP000800200">
    <property type="component" value="Unassembled WGS sequence"/>
</dbReference>
<comment type="subcellular location">
    <subcellularLocation>
        <location evidence="1">Membrane</location>
        <topology evidence="1">Multi-pass membrane protein</topology>
    </subcellularLocation>
</comment>